<keyword evidence="2" id="KW-1133">Transmembrane helix</keyword>
<protein>
    <recommendedName>
        <fullName evidence="3">Phosphodiester glycosidase domain-containing protein</fullName>
    </recommendedName>
</protein>
<organism evidence="4">
    <name type="scientific">bioreactor metagenome</name>
    <dbReference type="NCBI Taxonomy" id="1076179"/>
    <lineage>
        <taxon>unclassified sequences</taxon>
        <taxon>metagenomes</taxon>
        <taxon>ecological metagenomes</taxon>
    </lineage>
</organism>
<proteinExistence type="predicted"/>
<dbReference type="InterPro" id="IPR018711">
    <property type="entry name" value="NAGPA"/>
</dbReference>
<accession>A0A645A915</accession>
<sequence length="386" mass="42354">MILLLVFGLKRRRGKRNPGAVLLSLLPLLLGLLAAGALYYFGHKAATPAAAEATPTPAAEAAETPEPAASPEATATPEQEEIAPSASDEYYRSASDPAEVIVVDKEKGHWEYKTDELSILIDRVQTTYTNYGGNDYPLVYFVAHIRMRDVNNFRTVQSAANRNGAGALKPWLIARRNKAVLMITGDNLTESDTEYKSILIRDGKVFLDSQKCDVLAMYPDMTMKIYSPKETNASELLMDGVRDAFSFGPTLIRDGKLTTEDIDHAPRIGNETNPRTGLGMVEPGHYVAIIVDGRQKEYSFGMRLSAFADLFVKEGCVEAYNLDGGVSACMLFMGEQLNRHGNKHVGTIEDSYQRRIPDGLVWGYSDSVPSEKDPIYNTGEGGSAKK</sequence>
<dbReference type="AlphaFoldDB" id="A0A645A915"/>
<feature type="compositionally biased region" description="Low complexity" evidence="1">
    <location>
        <begin position="52"/>
        <end position="77"/>
    </location>
</feature>
<keyword evidence="2" id="KW-0812">Transmembrane</keyword>
<keyword evidence="2" id="KW-0472">Membrane</keyword>
<feature type="transmembrane region" description="Helical" evidence="2">
    <location>
        <begin position="20"/>
        <end position="41"/>
    </location>
</feature>
<gene>
    <name evidence="4" type="ORF">SDC9_96400</name>
</gene>
<evidence type="ECO:0000259" key="3">
    <source>
        <dbReference type="Pfam" id="PF09992"/>
    </source>
</evidence>
<reference evidence="4" key="1">
    <citation type="submission" date="2019-08" db="EMBL/GenBank/DDBJ databases">
        <authorList>
            <person name="Kucharzyk K."/>
            <person name="Murdoch R.W."/>
            <person name="Higgins S."/>
            <person name="Loffler F."/>
        </authorList>
    </citation>
    <scope>NUCLEOTIDE SEQUENCE</scope>
</reference>
<evidence type="ECO:0000256" key="1">
    <source>
        <dbReference type="SAM" id="MobiDB-lite"/>
    </source>
</evidence>
<feature type="region of interest" description="Disordered" evidence="1">
    <location>
        <begin position="52"/>
        <end position="91"/>
    </location>
</feature>
<evidence type="ECO:0000313" key="4">
    <source>
        <dbReference type="EMBL" id="MPM49670.1"/>
    </source>
</evidence>
<dbReference type="PANTHER" id="PTHR40446">
    <property type="entry name" value="N-ACETYLGLUCOSAMINE-1-PHOSPHODIESTER ALPHA-N-ACETYLGLUCOSAMINIDASE"/>
    <property type="match status" value="1"/>
</dbReference>
<dbReference type="EMBL" id="VSSQ01012626">
    <property type="protein sequence ID" value="MPM49670.1"/>
    <property type="molecule type" value="Genomic_DNA"/>
</dbReference>
<dbReference type="Pfam" id="PF09992">
    <property type="entry name" value="NAGPA"/>
    <property type="match status" value="1"/>
</dbReference>
<feature type="domain" description="Phosphodiester glycosidase" evidence="3">
    <location>
        <begin position="177"/>
        <end position="361"/>
    </location>
</feature>
<name>A0A645A915_9ZZZZ</name>
<dbReference type="PANTHER" id="PTHR40446:SF2">
    <property type="entry name" value="N-ACETYLGLUCOSAMINE-1-PHOSPHODIESTER ALPHA-N-ACETYLGLUCOSAMINIDASE"/>
    <property type="match status" value="1"/>
</dbReference>
<comment type="caution">
    <text evidence="4">The sequence shown here is derived from an EMBL/GenBank/DDBJ whole genome shotgun (WGS) entry which is preliminary data.</text>
</comment>
<evidence type="ECO:0000256" key="2">
    <source>
        <dbReference type="SAM" id="Phobius"/>
    </source>
</evidence>